<protein>
    <recommendedName>
        <fullName evidence="3">RES domain-containing protein</fullName>
    </recommendedName>
</protein>
<accession>H1LKC0</accession>
<name>H1LKC0_9LACO</name>
<organism evidence="1 2">
    <name type="scientific">Lentilactobacillus kisonensis F0435</name>
    <dbReference type="NCBI Taxonomy" id="797516"/>
    <lineage>
        <taxon>Bacteria</taxon>
        <taxon>Bacillati</taxon>
        <taxon>Bacillota</taxon>
        <taxon>Bacilli</taxon>
        <taxon>Lactobacillales</taxon>
        <taxon>Lactobacillaceae</taxon>
        <taxon>Lentilactobacillus</taxon>
    </lineage>
</organism>
<sequence length="187" mass="21835">MTKQTIFHATTTLNWRKIHGNGFKVPQPDWAHFYQENVRKKPGSLGYGLYGYLNDAELAKQFLLKATGSKEYVIIKLTVNVMDENSLNFVSNIDDMMLFRRFLLRPRLQGIIDNLRTIYHNSFKQHGLDGALIELFIRRLEKRQSVSNIDCVICATTTDLYRIHVFIPNGIEYCIRNKMIISNYELE</sequence>
<dbReference type="EMBL" id="AGRJ01000257">
    <property type="protein sequence ID" value="EHO47594.1"/>
    <property type="molecule type" value="Genomic_DNA"/>
</dbReference>
<reference evidence="1 2" key="1">
    <citation type="submission" date="2011-09" db="EMBL/GenBank/DDBJ databases">
        <authorList>
            <person name="Weinstock G."/>
            <person name="Sodergren E."/>
            <person name="Clifton S."/>
            <person name="Fulton L."/>
            <person name="Fulton B."/>
            <person name="Courtney L."/>
            <person name="Fronick C."/>
            <person name="Harrison M."/>
            <person name="Strong C."/>
            <person name="Farmer C."/>
            <person name="Delahaunty K."/>
            <person name="Markovic C."/>
            <person name="Hall O."/>
            <person name="Minx P."/>
            <person name="Tomlinson C."/>
            <person name="Mitreva M."/>
            <person name="Hou S."/>
            <person name="Chen J."/>
            <person name="Wollam A."/>
            <person name="Pepin K.H."/>
            <person name="Johnson M."/>
            <person name="Bhonagiri V."/>
            <person name="Zhang X."/>
            <person name="Suruliraj S."/>
            <person name="Warren W."/>
            <person name="Chinwalla A."/>
            <person name="Mardis E.R."/>
            <person name="Wilson R.K."/>
        </authorList>
    </citation>
    <scope>NUCLEOTIDE SEQUENCE [LARGE SCALE GENOMIC DNA]</scope>
    <source>
        <strain evidence="1 2">F0435</strain>
    </source>
</reference>
<dbReference type="HOGENOM" id="CLU_1419849_0_0_9"/>
<dbReference type="Proteomes" id="UP000005025">
    <property type="component" value="Unassembled WGS sequence"/>
</dbReference>
<dbReference type="PATRIC" id="fig|797516.3.peg.2762"/>
<dbReference type="STRING" id="797516.HMPREF9104_03066"/>
<comment type="caution">
    <text evidence="1">The sequence shown here is derived from an EMBL/GenBank/DDBJ whole genome shotgun (WGS) entry which is preliminary data.</text>
</comment>
<gene>
    <name evidence="1" type="ORF">HMPREF9104_03066</name>
</gene>
<dbReference type="RefSeq" id="WP_008858212.1">
    <property type="nucleotide sequence ID" value="NZ_JH591058.1"/>
</dbReference>
<evidence type="ECO:0000313" key="1">
    <source>
        <dbReference type="EMBL" id="EHO47594.1"/>
    </source>
</evidence>
<evidence type="ECO:0008006" key="3">
    <source>
        <dbReference type="Google" id="ProtNLM"/>
    </source>
</evidence>
<evidence type="ECO:0000313" key="2">
    <source>
        <dbReference type="Proteomes" id="UP000005025"/>
    </source>
</evidence>
<dbReference type="AlphaFoldDB" id="H1LKC0"/>
<proteinExistence type="predicted"/>